<dbReference type="EMBL" id="JAGTTL010000003">
    <property type="protein sequence ID" value="KAK6325270.1"/>
    <property type="molecule type" value="Genomic_DNA"/>
</dbReference>
<gene>
    <name evidence="2" type="ORF">J4Q44_G00046120</name>
</gene>
<sequence>MTIHVQALTPPLLPPPPIEEQALAKPGMRRYYQPTRGGMVDGPKGVGCGVQTSTRGREGYRMGAWPWI</sequence>
<keyword evidence="3" id="KW-1185">Reference proteome</keyword>
<accession>A0AAN8MJL8</accession>
<dbReference type="AlphaFoldDB" id="A0AAN8MJL8"/>
<organism evidence="2 3">
    <name type="scientific">Coregonus suidteri</name>
    <dbReference type="NCBI Taxonomy" id="861788"/>
    <lineage>
        <taxon>Eukaryota</taxon>
        <taxon>Metazoa</taxon>
        <taxon>Chordata</taxon>
        <taxon>Craniata</taxon>
        <taxon>Vertebrata</taxon>
        <taxon>Euteleostomi</taxon>
        <taxon>Actinopterygii</taxon>
        <taxon>Neopterygii</taxon>
        <taxon>Teleostei</taxon>
        <taxon>Protacanthopterygii</taxon>
        <taxon>Salmoniformes</taxon>
        <taxon>Salmonidae</taxon>
        <taxon>Coregoninae</taxon>
        <taxon>Coregonus</taxon>
    </lineage>
</organism>
<comment type="caution">
    <text evidence="2">The sequence shown here is derived from an EMBL/GenBank/DDBJ whole genome shotgun (WGS) entry which is preliminary data.</text>
</comment>
<evidence type="ECO:0000313" key="3">
    <source>
        <dbReference type="Proteomes" id="UP001356427"/>
    </source>
</evidence>
<reference evidence="2 3" key="1">
    <citation type="submission" date="2021-04" db="EMBL/GenBank/DDBJ databases">
        <authorList>
            <person name="De Guttry C."/>
            <person name="Zahm M."/>
            <person name="Klopp C."/>
            <person name="Cabau C."/>
            <person name="Louis A."/>
            <person name="Berthelot C."/>
            <person name="Parey E."/>
            <person name="Roest Crollius H."/>
            <person name="Montfort J."/>
            <person name="Robinson-Rechavi M."/>
            <person name="Bucao C."/>
            <person name="Bouchez O."/>
            <person name="Gislard M."/>
            <person name="Lluch J."/>
            <person name="Milhes M."/>
            <person name="Lampietro C."/>
            <person name="Lopez Roques C."/>
            <person name="Donnadieu C."/>
            <person name="Braasch I."/>
            <person name="Desvignes T."/>
            <person name="Postlethwait J."/>
            <person name="Bobe J."/>
            <person name="Wedekind C."/>
            <person name="Guiguen Y."/>
        </authorList>
    </citation>
    <scope>NUCLEOTIDE SEQUENCE [LARGE SCALE GENOMIC DNA]</scope>
    <source>
        <strain evidence="2">Cs_M1</strain>
        <tissue evidence="2">Blood</tissue>
    </source>
</reference>
<feature type="region of interest" description="Disordered" evidence="1">
    <location>
        <begin position="31"/>
        <end position="54"/>
    </location>
</feature>
<name>A0AAN8MJL8_9TELE</name>
<evidence type="ECO:0000256" key="1">
    <source>
        <dbReference type="SAM" id="MobiDB-lite"/>
    </source>
</evidence>
<dbReference type="Proteomes" id="UP001356427">
    <property type="component" value="Unassembled WGS sequence"/>
</dbReference>
<evidence type="ECO:0000313" key="2">
    <source>
        <dbReference type="EMBL" id="KAK6325270.1"/>
    </source>
</evidence>
<proteinExistence type="predicted"/>
<protein>
    <submittedName>
        <fullName evidence="2">Uncharacterized protein</fullName>
    </submittedName>
</protein>